<reference evidence="2" key="1">
    <citation type="journal article" date="2020" name="Stud. Mycol.">
        <title>101 Dothideomycetes genomes: a test case for predicting lifestyles and emergence of pathogens.</title>
        <authorList>
            <person name="Haridas S."/>
            <person name="Albert R."/>
            <person name="Binder M."/>
            <person name="Bloem J."/>
            <person name="Labutti K."/>
            <person name="Salamov A."/>
            <person name="Andreopoulos B."/>
            <person name="Baker S."/>
            <person name="Barry K."/>
            <person name="Bills G."/>
            <person name="Bluhm B."/>
            <person name="Cannon C."/>
            <person name="Castanera R."/>
            <person name="Culley D."/>
            <person name="Daum C."/>
            <person name="Ezra D."/>
            <person name="Gonzalez J."/>
            <person name="Henrissat B."/>
            <person name="Kuo A."/>
            <person name="Liang C."/>
            <person name="Lipzen A."/>
            <person name="Lutzoni F."/>
            <person name="Magnuson J."/>
            <person name="Mondo S."/>
            <person name="Nolan M."/>
            <person name="Ohm R."/>
            <person name="Pangilinan J."/>
            <person name="Park H.-J."/>
            <person name="Ramirez L."/>
            <person name="Alfaro M."/>
            <person name="Sun H."/>
            <person name="Tritt A."/>
            <person name="Yoshinaga Y."/>
            <person name="Zwiers L.-H."/>
            <person name="Turgeon B."/>
            <person name="Goodwin S."/>
            <person name="Spatafora J."/>
            <person name="Crous P."/>
            <person name="Grigoriev I."/>
        </authorList>
    </citation>
    <scope>NUCLEOTIDE SEQUENCE</scope>
    <source>
        <strain evidence="2">CBS 130266</strain>
    </source>
</reference>
<evidence type="ECO:0000259" key="1">
    <source>
        <dbReference type="Pfam" id="PF06985"/>
    </source>
</evidence>
<organism evidence="2 3">
    <name type="scientific">Tothia fuscella</name>
    <dbReference type="NCBI Taxonomy" id="1048955"/>
    <lineage>
        <taxon>Eukaryota</taxon>
        <taxon>Fungi</taxon>
        <taxon>Dikarya</taxon>
        <taxon>Ascomycota</taxon>
        <taxon>Pezizomycotina</taxon>
        <taxon>Dothideomycetes</taxon>
        <taxon>Pleosporomycetidae</taxon>
        <taxon>Venturiales</taxon>
        <taxon>Cylindrosympodiaceae</taxon>
        <taxon>Tothia</taxon>
    </lineage>
</organism>
<proteinExistence type="predicted"/>
<feature type="domain" description="Heterokaryon incompatibility" evidence="1">
    <location>
        <begin position="45"/>
        <end position="150"/>
    </location>
</feature>
<dbReference type="PANTHER" id="PTHR24148">
    <property type="entry name" value="ANKYRIN REPEAT DOMAIN-CONTAINING PROTEIN 39 HOMOLOG-RELATED"/>
    <property type="match status" value="1"/>
</dbReference>
<dbReference type="Proteomes" id="UP000800235">
    <property type="component" value="Unassembled WGS sequence"/>
</dbReference>
<dbReference type="InterPro" id="IPR052895">
    <property type="entry name" value="HetReg/Transcr_Mod"/>
</dbReference>
<accession>A0A9P4U0W4</accession>
<dbReference type="InterPro" id="IPR010730">
    <property type="entry name" value="HET"/>
</dbReference>
<gene>
    <name evidence="2" type="ORF">EJ08DRAFT_695479</name>
</gene>
<sequence length="710" mass="79493">MGTRNPFSAVFSHYNFHLAVLEPSPSETDTIQVSLSNTNRTDVSYECISYDRSQDYGSTSIQLNDAGIDIPVFLETALRRLRKKDESRLLWADVLLGRDLETQGAEAAIAKTVLQNAKRTVVWLGGGDAKTAEAFKVIMTLAQWWHQASARTGFPVSFSKATSTQMDALMVWFSVQDGMVLEPDDATLWKSLLAVFQASYWESVQAIPDLILSTDAIITSGAGSISWPDFTAAFQALMVAMPQLLNKIPSKELQNSFIRVSGIAMADRRFRDDDGLELLPMIQTARECRSADPREYVFAMLPIVRPSKRTATTGKKIPLPVADYGKSVQDIFTETAKFVIEERQDLLIWWTERAPNARKIKDLPSWAPDWTSGLPTVVVKPTAEGHPSLRSWWENIPDRKPIAVTDNKLHLQAHRLDRISTVSKMFTEENCRRLLLQEWQALPHNPNQSLKDKVDMYWRTIILNIGGATDALRKQAPPPQDMWISWQSILAEERILELMACTPEQLLNDPAIRERARADEQCQILGPQVGQSDPFEELLRKNAIGRRFFTTENGRMGMTAYERTAIAEGENGEEAAKAEIALNEIEMPTESNRDDLLGGLGSMMMGSFQEFLMQRDPNAAAAMAEVMQKKEKARGARVGDVIVAAVGGFHPYVLRAVEGGGSSDIKGREFRFVGDAYLHGVMGGEPFLRRNWIGVQTWRTDVRVDDVVIV</sequence>
<name>A0A9P4U0W4_9PEZI</name>
<dbReference type="AlphaFoldDB" id="A0A9P4U0W4"/>
<dbReference type="OrthoDB" id="2157530at2759"/>
<dbReference type="PANTHER" id="PTHR24148:SF64">
    <property type="entry name" value="HETEROKARYON INCOMPATIBILITY DOMAIN-CONTAINING PROTEIN"/>
    <property type="match status" value="1"/>
</dbReference>
<protein>
    <recommendedName>
        <fullName evidence="1">Heterokaryon incompatibility domain-containing protein</fullName>
    </recommendedName>
</protein>
<dbReference type="Pfam" id="PF06985">
    <property type="entry name" value="HET"/>
    <property type="match status" value="1"/>
</dbReference>
<evidence type="ECO:0000313" key="3">
    <source>
        <dbReference type="Proteomes" id="UP000800235"/>
    </source>
</evidence>
<keyword evidence="3" id="KW-1185">Reference proteome</keyword>
<comment type="caution">
    <text evidence="2">The sequence shown here is derived from an EMBL/GenBank/DDBJ whole genome shotgun (WGS) entry which is preliminary data.</text>
</comment>
<dbReference type="EMBL" id="MU007026">
    <property type="protein sequence ID" value="KAF2432368.1"/>
    <property type="molecule type" value="Genomic_DNA"/>
</dbReference>
<evidence type="ECO:0000313" key="2">
    <source>
        <dbReference type="EMBL" id="KAF2432368.1"/>
    </source>
</evidence>